<dbReference type="EMBL" id="JAKCXM010001018">
    <property type="protein sequence ID" value="KAJ0391467.1"/>
    <property type="molecule type" value="Genomic_DNA"/>
</dbReference>
<feature type="region of interest" description="Disordered" evidence="1">
    <location>
        <begin position="474"/>
        <end position="570"/>
    </location>
</feature>
<dbReference type="AlphaFoldDB" id="A0AAD5LRK2"/>
<evidence type="ECO:0000313" key="4">
    <source>
        <dbReference type="Proteomes" id="UP001209570"/>
    </source>
</evidence>
<dbReference type="InterPro" id="IPR005162">
    <property type="entry name" value="Retrotrans_gag_dom"/>
</dbReference>
<feature type="compositionally biased region" description="Acidic residues" evidence="1">
    <location>
        <begin position="517"/>
        <end position="530"/>
    </location>
</feature>
<evidence type="ECO:0000259" key="2">
    <source>
        <dbReference type="Pfam" id="PF03732"/>
    </source>
</evidence>
<proteinExistence type="predicted"/>
<feature type="region of interest" description="Disordered" evidence="1">
    <location>
        <begin position="593"/>
        <end position="614"/>
    </location>
</feature>
<evidence type="ECO:0000256" key="1">
    <source>
        <dbReference type="SAM" id="MobiDB-lite"/>
    </source>
</evidence>
<organism evidence="3 4">
    <name type="scientific">Pythium insidiosum</name>
    <name type="common">Pythiosis disease agent</name>
    <dbReference type="NCBI Taxonomy" id="114742"/>
    <lineage>
        <taxon>Eukaryota</taxon>
        <taxon>Sar</taxon>
        <taxon>Stramenopiles</taxon>
        <taxon>Oomycota</taxon>
        <taxon>Peronosporomycetes</taxon>
        <taxon>Pythiales</taxon>
        <taxon>Pythiaceae</taxon>
        <taxon>Pythium</taxon>
    </lineage>
</organism>
<accession>A0AAD5LRK2</accession>
<dbReference type="Proteomes" id="UP001209570">
    <property type="component" value="Unassembled WGS sequence"/>
</dbReference>
<keyword evidence="4" id="KW-1185">Reference proteome</keyword>
<feature type="compositionally biased region" description="Polar residues" evidence="1">
    <location>
        <begin position="227"/>
        <end position="247"/>
    </location>
</feature>
<name>A0AAD5LRK2_PYTIN</name>
<protein>
    <recommendedName>
        <fullName evidence="2">Retrotransposon gag domain-containing protein</fullName>
    </recommendedName>
</protein>
<feature type="region of interest" description="Disordered" evidence="1">
    <location>
        <begin position="200"/>
        <end position="269"/>
    </location>
</feature>
<feature type="domain" description="Retrotransposon gag" evidence="2">
    <location>
        <begin position="351"/>
        <end position="421"/>
    </location>
</feature>
<dbReference type="Pfam" id="PF03732">
    <property type="entry name" value="Retrotrans_gag"/>
    <property type="match status" value="1"/>
</dbReference>
<sequence>MVDAPPPVIDLTREAPAVPQTPATRAMNEYPPQFPSDWVPSRALELLAAKNEVLQCFSITKVGPSGDMRDPGFAVMNDVHQIVRALIGVFNTGGCSVSIVDPHKVASFSIERLRAAGQATYDLFLRHQAWKVITAASKSSLHGLVDGSDLQKLAEKYMGCSKDEVIGMRERLARQEAMVLSLESYLQEMADEQARLKKQLEDRPDARTQPPQVSEVRSEATVPPREPTTSVGQTSKVKQGDLKTSVQGDLKTERRPPVKTEVTKSVKEETPKQAVSTTYETTDYLADIYDDCLAQMQNVNVATRLRAAAVADLKSFDGRNRSEYRGKSWLSSVRAAFRRDQLTPGEACMQFPELLTDRAKTWYRQLSRETRKSWPDLQKAFELEYCGLAITAQQKYYELRRKSSEEPLDYLYRMNVQAMEAKIDYAQVDTGRFHVQHFINTCEDPDLARQLGGLRLTSEADLRDVLKEYLRQRQRTKTEDDVKPRWTKRQPKEKEAGRSRPVPVHVVQATPNREESTSEDEVASDSDMGSEGEISKVAEGDMLTTKRSPEATTEDACEPKVTSVEDSMDDTVYIHEGGDLNAEEIEGHMAMIPELPQGDDTVKREDIQSTRLHA</sequence>
<reference evidence="3" key="1">
    <citation type="submission" date="2021-12" db="EMBL/GenBank/DDBJ databases">
        <title>Prjna785345.</title>
        <authorList>
            <person name="Rujirawat T."/>
            <person name="Krajaejun T."/>
        </authorList>
    </citation>
    <scope>NUCLEOTIDE SEQUENCE</scope>
    <source>
        <strain evidence="3">Pi057C3</strain>
    </source>
</reference>
<feature type="compositionally biased region" description="Basic and acidic residues" evidence="1">
    <location>
        <begin position="250"/>
        <end position="269"/>
    </location>
</feature>
<comment type="caution">
    <text evidence="3">The sequence shown here is derived from an EMBL/GenBank/DDBJ whole genome shotgun (WGS) entry which is preliminary data.</text>
</comment>
<evidence type="ECO:0000313" key="3">
    <source>
        <dbReference type="EMBL" id="KAJ0391467.1"/>
    </source>
</evidence>
<feature type="compositionally biased region" description="Basic and acidic residues" evidence="1">
    <location>
        <begin position="474"/>
        <end position="498"/>
    </location>
</feature>
<gene>
    <name evidence="3" type="ORF">P43SY_011083</name>
</gene>